<evidence type="ECO:0000313" key="5">
    <source>
        <dbReference type="EMBL" id="OUS49633.1"/>
    </source>
</evidence>
<reference evidence="4 6" key="1">
    <citation type="journal article" date="2006" name="Proc. Natl. Acad. Sci. U.S.A.">
        <title>Genome analysis of the smallest free-living eukaryote Ostreococcus tauri unveils many unique features.</title>
        <authorList>
            <person name="Derelle E."/>
            <person name="Ferraz C."/>
            <person name="Rombauts S."/>
            <person name="Rouze P."/>
            <person name="Worden A.Z."/>
            <person name="Robbens S."/>
            <person name="Partensky F."/>
            <person name="Degroeve S."/>
            <person name="Echeynie S."/>
            <person name="Cooke R."/>
            <person name="Saeys Y."/>
            <person name="Wuyts J."/>
            <person name="Jabbari K."/>
            <person name="Bowler C."/>
            <person name="Panaud O."/>
            <person name="Piegu B."/>
            <person name="Ball S.G."/>
            <person name="Ral J.-P."/>
            <person name="Bouget F.-Y."/>
            <person name="Piganeau G."/>
            <person name="De Baets B."/>
            <person name="Picard A."/>
            <person name="Delseny M."/>
            <person name="Demaille J."/>
            <person name="Van de Peer Y."/>
            <person name="Moreau H."/>
        </authorList>
    </citation>
    <scope>NUCLEOTIDE SEQUENCE [LARGE SCALE GENOMIC DNA]</scope>
    <source>
        <strain evidence="4 6">OTTH0595</strain>
    </source>
</reference>
<feature type="compositionally biased region" description="Acidic residues" evidence="2">
    <location>
        <begin position="64"/>
        <end position="91"/>
    </location>
</feature>
<dbReference type="KEGG" id="ota:OT_ostta04g04500"/>
<dbReference type="Proteomes" id="UP000009170">
    <property type="component" value="Unassembled WGS sequence"/>
</dbReference>
<keyword evidence="6" id="KW-1185">Reference proteome</keyword>
<dbReference type="SMART" id="SM00166">
    <property type="entry name" value="UBX"/>
    <property type="match status" value="1"/>
</dbReference>
<dbReference type="CDD" id="cd01767">
    <property type="entry name" value="UBX"/>
    <property type="match status" value="1"/>
</dbReference>
<feature type="coiled-coil region" evidence="1">
    <location>
        <begin position="204"/>
        <end position="252"/>
    </location>
</feature>
<dbReference type="GeneID" id="9834038"/>
<dbReference type="AlphaFoldDB" id="Q01AD1"/>
<dbReference type="GO" id="GO:0005783">
    <property type="term" value="C:endoplasmic reticulum"/>
    <property type="evidence" value="ECO:0007669"/>
    <property type="project" value="TreeGrafter"/>
</dbReference>
<sequence>MDLEAAATAHFEGTLERRVETFERERSNAAADVGDDAMVISDGEGGGCGGRGESGSGGWRARDDDSEEEWRESGDESPIDLIGEDDEDPDEVNARMMREILAARERRERRSTRARIGLGMSAFEARDGGADARGGDADAMVDLPDGIDREEARMLEAAMLGIAYVPPANRVVDYGYSAPAPDHVLDARNITSETDLAYQESLRADQEKEAVRRAEEVAREMMEAEKAEAEARAKAEREAEEAARAKLASEAADALPDEPSAEAADAVNIAFRLPDGSRVMRRFSSSHNVRTLFSFIDGYEKLHDESSRLAVEPGTYRFIAQHPRRVIEAANDSTIEQVGLTHKQEALMVDLL</sequence>
<evidence type="ECO:0000256" key="2">
    <source>
        <dbReference type="SAM" id="MobiDB-lite"/>
    </source>
</evidence>
<accession>A0A454Y5I7</accession>
<dbReference type="EMBL" id="CAID01000004">
    <property type="protein sequence ID" value="CAL51867.1"/>
    <property type="molecule type" value="Genomic_DNA"/>
</dbReference>
<organism evidence="4 6">
    <name type="scientific">Ostreococcus tauri</name>
    <name type="common">Marine green alga</name>
    <dbReference type="NCBI Taxonomy" id="70448"/>
    <lineage>
        <taxon>Eukaryota</taxon>
        <taxon>Viridiplantae</taxon>
        <taxon>Chlorophyta</taxon>
        <taxon>Mamiellophyceae</taxon>
        <taxon>Mamiellales</taxon>
        <taxon>Bathycoccaceae</taxon>
        <taxon>Ostreococcus</taxon>
    </lineage>
</organism>
<dbReference type="PANTHER" id="PTHR23322:SF1">
    <property type="entry name" value="FAS-ASSOCIATED FACTOR 2"/>
    <property type="match status" value="1"/>
</dbReference>
<dbReference type="InterPro" id="IPR050730">
    <property type="entry name" value="UBX_domain-protein"/>
</dbReference>
<dbReference type="RefSeq" id="XP_003078987.1">
    <property type="nucleotide sequence ID" value="XM_003078939.1"/>
</dbReference>
<feature type="region of interest" description="Disordered" evidence="2">
    <location>
        <begin position="18"/>
        <end position="92"/>
    </location>
</feature>
<evidence type="ECO:0000256" key="1">
    <source>
        <dbReference type="SAM" id="Coils"/>
    </source>
</evidence>
<evidence type="ECO:0000313" key="6">
    <source>
        <dbReference type="Proteomes" id="UP000009170"/>
    </source>
</evidence>
<evidence type="ECO:0000313" key="4">
    <source>
        <dbReference type="EMBL" id="CAL51867.1"/>
    </source>
</evidence>
<dbReference type="InterPro" id="IPR001012">
    <property type="entry name" value="UBX_dom"/>
</dbReference>
<reference evidence="5" key="3">
    <citation type="submission" date="2017-04" db="EMBL/GenBank/DDBJ databases">
        <title>Population genomics of picophytoplankton unveils novel chromosome hypervariability.</title>
        <authorList>
            <consortium name="DOE Joint Genome Institute"/>
            <person name="Blanc-Mathieu R."/>
            <person name="Krasovec M."/>
            <person name="Hebrard M."/>
            <person name="Yau S."/>
            <person name="Desgranges E."/>
            <person name="Martin J."/>
            <person name="Schackwitz W."/>
            <person name="Kuo A."/>
            <person name="Salin G."/>
            <person name="Donnadieu C."/>
            <person name="Desdevises Y."/>
            <person name="Sanchez-Ferandin S."/>
            <person name="Moreau H."/>
            <person name="Rivals E."/>
            <person name="Grigoriev I.V."/>
            <person name="Grimsley N."/>
            <person name="Eyre-Walker A."/>
            <person name="Piganeau G."/>
        </authorList>
    </citation>
    <scope>NUCLEOTIDE SEQUENCE [LARGE SCALE GENOMIC DNA]</scope>
    <source>
        <strain evidence="5">RCC 1115</strain>
    </source>
</reference>
<evidence type="ECO:0000259" key="3">
    <source>
        <dbReference type="PROSITE" id="PS50033"/>
    </source>
</evidence>
<dbReference type="Gene3D" id="3.10.20.90">
    <property type="entry name" value="Phosphatidylinositol 3-kinase Catalytic Subunit, Chain A, domain 1"/>
    <property type="match status" value="1"/>
</dbReference>
<dbReference type="GO" id="GO:0043130">
    <property type="term" value="F:ubiquitin binding"/>
    <property type="evidence" value="ECO:0007669"/>
    <property type="project" value="TreeGrafter"/>
</dbReference>
<proteinExistence type="predicted"/>
<reference evidence="4" key="2">
    <citation type="journal article" date="2014" name="BMC Genomics">
        <title>An improved genome of the model marine alga Ostreococcus tauri unfolds by assessing Illumina de novo assemblies.</title>
        <authorList>
            <person name="Blanc-Mathieu R."/>
            <person name="Verhelst B."/>
            <person name="Derelle E."/>
            <person name="Rombauts S."/>
            <person name="Bouget F.Y."/>
            <person name="Carre I."/>
            <person name="Chateau A."/>
            <person name="Eyre-Walker A."/>
            <person name="Grimsley N."/>
            <person name="Moreau H."/>
            <person name="Piegu B."/>
            <person name="Rivals E."/>
            <person name="Schackwitz W."/>
            <person name="Van de Peer Y."/>
            <person name="Piganeau G."/>
        </authorList>
    </citation>
    <scope>NUCLEOTIDE SEQUENCE</scope>
    <source>
        <strain evidence="4">RCC4221</strain>
    </source>
</reference>
<keyword evidence="1" id="KW-0175">Coiled coil</keyword>
<dbReference type="EMBL" id="KZ155771">
    <property type="protein sequence ID" value="OUS49633.1"/>
    <property type="molecule type" value="Genomic_DNA"/>
</dbReference>
<dbReference type="STRING" id="70448.Q01AD1"/>
<dbReference type="Proteomes" id="UP000195557">
    <property type="component" value="Unassembled WGS sequence"/>
</dbReference>
<dbReference type="Pfam" id="PF00789">
    <property type="entry name" value="UBX"/>
    <property type="match status" value="1"/>
</dbReference>
<gene>
    <name evidence="5" type="ORF">BE221DRAFT_65440</name>
    <name evidence="4" type="ORF">OT_ostta04g04500</name>
</gene>
<feature type="compositionally biased region" description="Gly residues" evidence="2">
    <location>
        <begin position="43"/>
        <end position="58"/>
    </location>
</feature>
<dbReference type="InterPro" id="IPR029071">
    <property type="entry name" value="Ubiquitin-like_domsf"/>
</dbReference>
<dbReference type="GO" id="GO:0036503">
    <property type="term" value="P:ERAD pathway"/>
    <property type="evidence" value="ECO:0007669"/>
    <property type="project" value="TreeGrafter"/>
</dbReference>
<name>Q01AD1_OSTTA</name>
<dbReference type="OrthoDB" id="1920064at2759"/>
<accession>Q01AD1</accession>
<protein>
    <submittedName>
        <fullName evidence="4">UBX</fullName>
    </submittedName>
</protein>
<dbReference type="SUPFAM" id="SSF54236">
    <property type="entry name" value="Ubiquitin-like"/>
    <property type="match status" value="1"/>
</dbReference>
<feature type="compositionally biased region" description="Basic and acidic residues" evidence="2">
    <location>
        <begin position="18"/>
        <end position="27"/>
    </location>
</feature>
<dbReference type="InParanoid" id="Q01AD1"/>
<dbReference type="OMA" id="AGITHKQ"/>
<feature type="domain" description="UBX" evidence="3">
    <location>
        <begin position="262"/>
        <end position="348"/>
    </location>
</feature>
<dbReference type="PROSITE" id="PS50033">
    <property type="entry name" value="UBX"/>
    <property type="match status" value="1"/>
</dbReference>
<accession>A0A1Y5IND1</accession>
<dbReference type="PANTHER" id="PTHR23322">
    <property type="entry name" value="FAS-ASSOCIATED PROTEIN"/>
    <property type="match status" value="1"/>
</dbReference>